<evidence type="ECO:0000256" key="3">
    <source>
        <dbReference type="ARBA" id="ARBA00022475"/>
    </source>
</evidence>
<dbReference type="NCBIfam" id="TIGR00933">
    <property type="entry name" value="2a38"/>
    <property type="match status" value="1"/>
</dbReference>
<keyword evidence="7 10" id="KW-1133">Transmembrane helix</keyword>
<evidence type="ECO:0000256" key="6">
    <source>
        <dbReference type="ARBA" id="ARBA00022958"/>
    </source>
</evidence>
<comment type="subcellular location">
    <subcellularLocation>
        <location evidence="1">Cell membrane</location>
        <topology evidence="1">Multi-pass membrane protein</topology>
    </subcellularLocation>
</comment>
<name>A0A8J6TN88_9BACT</name>
<feature type="transmembrane region" description="Helical" evidence="10">
    <location>
        <begin position="47"/>
        <end position="68"/>
    </location>
</feature>
<reference evidence="11 12" key="1">
    <citation type="submission" date="2020-08" db="EMBL/GenBank/DDBJ databases">
        <title>Bridging the membrane lipid divide: bacteria of the FCB group superphylum have the potential to synthesize archaeal ether lipids.</title>
        <authorList>
            <person name="Villanueva L."/>
            <person name="Von Meijenfeldt F.A.B."/>
            <person name="Westbye A.B."/>
            <person name="Yadav S."/>
            <person name="Hopmans E.C."/>
            <person name="Dutilh B.E."/>
            <person name="Sinninghe Damste J.S."/>
        </authorList>
    </citation>
    <scope>NUCLEOTIDE SEQUENCE [LARGE SCALE GENOMIC DNA]</scope>
    <source>
        <strain evidence="11">NIOZ-UU30</strain>
    </source>
</reference>
<keyword evidence="4" id="KW-0633">Potassium transport</keyword>
<evidence type="ECO:0000256" key="5">
    <source>
        <dbReference type="ARBA" id="ARBA00022692"/>
    </source>
</evidence>
<evidence type="ECO:0000256" key="9">
    <source>
        <dbReference type="ARBA" id="ARBA00023136"/>
    </source>
</evidence>
<keyword evidence="8" id="KW-0406">Ion transport</keyword>
<keyword evidence="6" id="KW-0630">Potassium</keyword>
<proteinExistence type="predicted"/>
<feature type="transmembrane region" description="Helical" evidence="10">
    <location>
        <begin position="80"/>
        <end position="104"/>
    </location>
</feature>
<evidence type="ECO:0000256" key="7">
    <source>
        <dbReference type="ARBA" id="ARBA00022989"/>
    </source>
</evidence>
<keyword evidence="5 10" id="KW-0812">Transmembrane</keyword>
<dbReference type="GO" id="GO:0005886">
    <property type="term" value="C:plasma membrane"/>
    <property type="evidence" value="ECO:0007669"/>
    <property type="project" value="UniProtKB-SubCell"/>
</dbReference>
<evidence type="ECO:0000313" key="11">
    <source>
        <dbReference type="EMBL" id="MBC8362211.1"/>
    </source>
</evidence>
<keyword evidence="9 10" id="KW-0472">Membrane</keyword>
<feature type="transmembrane region" description="Helical" evidence="10">
    <location>
        <begin position="131"/>
        <end position="152"/>
    </location>
</feature>
<feature type="transmembrane region" description="Helical" evidence="10">
    <location>
        <begin position="195"/>
        <end position="218"/>
    </location>
</feature>
<evidence type="ECO:0000256" key="8">
    <source>
        <dbReference type="ARBA" id="ARBA00023065"/>
    </source>
</evidence>
<dbReference type="Pfam" id="PF02386">
    <property type="entry name" value="TrkH"/>
    <property type="match status" value="1"/>
</dbReference>
<evidence type="ECO:0000256" key="4">
    <source>
        <dbReference type="ARBA" id="ARBA00022538"/>
    </source>
</evidence>
<evidence type="ECO:0000256" key="1">
    <source>
        <dbReference type="ARBA" id="ARBA00004651"/>
    </source>
</evidence>
<dbReference type="GO" id="GO:0015379">
    <property type="term" value="F:potassium:chloride symporter activity"/>
    <property type="evidence" value="ECO:0007669"/>
    <property type="project" value="InterPro"/>
</dbReference>
<dbReference type="Proteomes" id="UP000603434">
    <property type="component" value="Unassembled WGS sequence"/>
</dbReference>
<accession>A0A8J6TN88</accession>
<comment type="caution">
    <text evidence="11">The sequence shown here is derived from an EMBL/GenBank/DDBJ whole genome shotgun (WGS) entry which is preliminary data.</text>
</comment>
<feature type="transmembrane region" description="Helical" evidence="10">
    <location>
        <begin position="353"/>
        <end position="376"/>
    </location>
</feature>
<evidence type="ECO:0000256" key="2">
    <source>
        <dbReference type="ARBA" id="ARBA00022448"/>
    </source>
</evidence>
<dbReference type="PANTHER" id="PTHR32024">
    <property type="entry name" value="TRK SYSTEM POTASSIUM UPTAKE PROTEIN TRKG-RELATED"/>
    <property type="match status" value="1"/>
</dbReference>
<feature type="transmembrane region" description="Helical" evidence="10">
    <location>
        <begin position="238"/>
        <end position="256"/>
    </location>
</feature>
<protein>
    <submittedName>
        <fullName evidence="11">ATPase</fullName>
    </submittedName>
</protein>
<dbReference type="EMBL" id="JACNJH010000176">
    <property type="protein sequence ID" value="MBC8362211.1"/>
    <property type="molecule type" value="Genomic_DNA"/>
</dbReference>
<keyword evidence="3" id="KW-1003">Cell membrane</keyword>
<dbReference type="PANTHER" id="PTHR32024:SF1">
    <property type="entry name" value="KTR SYSTEM POTASSIUM UPTAKE PROTEIN B"/>
    <property type="match status" value="1"/>
</dbReference>
<evidence type="ECO:0000256" key="10">
    <source>
        <dbReference type="SAM" id="Phobius"/>
    </source>
</evidence>
<sequence length="460" mass="50395">MTNIFEQSLIKFRKTHPAVLLLFSFLLAIGAGTCLLLTPYATVSGEISLIDALFTAASAVCVTGLTVVDTGTYFTLFGQWTILVLIQIGGLGIMTISVTIFHLIGKRVSFTQRKAMQETFAHTPREDIYQLLKLIFIFTGIAELCGIILLYIHWSREYPPVEALYMAVFHSVSAFCNAGFSLFKNSFMGYLDDPLLNWTICALIVFGGIGFPVVYDIYQQIFHRREKRFKLSVQTKTVLTTTIVLIISGMALFLFLESDNTLKLCSTSGSLQAALFQSITCRTAGFNTVDMANLGNATAALMILLMFIGASPGSCGGGIKTTTFAVLGAFTWSRLRSNIRVNMFKKSIPKESVSKSISIVFLAISVIAVIFFLVLLSQQGEAIDAATSNEFRVYLFEVVSAFSTVGLSMGATTEINSWGKALVILIMLIGRVGVLTFSYIIAGEELREGIEYAEENLMLG</sequence>
<evidence type="ECO:0000313" key="12">
    <source>
        <dbReference type="Proteomes" id="UP000603434"/>
    </source>
</evidence>
<dbReference type="AlphaFoldDB" id="A0A8J6TN88"/>
<feature type="transmembrane region" description="Helical" evidence="10">
    <location>
        <begin position="421"/>
        <end position="442"/>
    </location>
</feature>
<gene>
    <name evidence="11" type="ORF">H8E23_12530</name>
</gene>
<dbReference type="InterPro" id="IPR003445">
    <property type="entry name" value="Cat_transpt"/>
</dbReference>
<keyword evidence="2" id="KW-0813">Transport</keyword>
<feature type="transmembrane region" description="Helical" evidence="10">
    <location>
        <begin position="391"/>
        <end position="409"/>
    </location>
</feature>
<feature type="transmembrane region" description="Helical" evidence="10">
    <location>
        <begin position="299"/>
        <end position="332"/>
    </location>
</feature>
<feature type="transmembrane region" description="Helical" evidence="10">
    <location>
        <begin position="164"/>
        <end position="183"/>
    </location>
</feature>
<dbReference type="InterPro" id="IPR004772">
    <property type="entry name" value="TrkH"/>
</dbReference>
<feature type="transmembrane region" description="Helical" evidence="10">
    <location>
        <begin position="20"/>
        <end position="41"/>
    </location>
</feature>
<organism evidence="11 12">
    <name type="scientific">Candidatus Desulfatibia profunda</name>
    <dbReference type="NCBI Taxonomy" id="2841695"/>
    <lineage>
        <taxon>Bacteria</taxon>
        <taxon>Pseudomonadati</taxon>
        <taxon>Thermodesulfobacteriota</taxon>
        <taxon>Desulfobacteria</taxon>
        <taxon>Desulfobacterales</taxon>
        <taxon>Desulfobacterales incertae sedis</taxon>
        <taxon>Candidatus Desulfatibia</taxon>
    </lineage>
</organism>